<dbReference type="Gene3D" id="3.40.190.10">
    <property type="entry name" value="Periplasmic binding protein-like II"/>
    <property type="match status" value="2"/>
</dbReference>
<keyword evidence="7" id="KW-1185">Reference proteome</keyword>
<organism evidence="6 7">
    <name type="scientific">Muriicola soli</name>
    <dbReference type="NCBI Taxonomy" id="2507538"/>
    <lineage>
        <taxon>Bacteria</taxon>
        <taxon>Pseudomonadati</taxon>
        <taxon>Bacteroidota</taxon>
        <taxon>Flavobacteriia</taxon>
        <taxon>Flavobacteriales</taxon>
        <taxon>Flavobacteriaceae</taxon>
        <taxon>Muriicola</taxon>
    </lineage>
</organism>
<dbReference type="InterPro" id="IPR000189">
    <property type="entry name" value="Transglyc_AS"/>
</dbReference>
<dbReference type="AlphaFoldDB" id="A0A411ECL5"/>
<dbReference type="PANTHER" id="PTHR35936">
    <property type="entry name" value="MEMBRANE-BOUND LYTIC MUREIN TRANSGLYCOSYLASE F"/>
    <property type="match status" value="1"/>
</dbReference>
<dbReference type="EMBL" id="CP035544">
    <property type="protein sequence ID" value="QBA65304.1"/>
    <property type="molecule type" value="Genomic_DNA"/>
</dbReference>
<dbReference type="OrthoDB" id="9815002at2"/>
<dbReference type="PROSITE" id="PS00922">
    <property type="entry name" value="TRANSGLYCOSYLASE"/>
    <property type="match status" value="1"/>
</dbReference>
<evidence type="ECO:0000256" key="1">
    <source>
        <dbReference type="ARBA" id="ARBA00004339"/>
    </source>
</evidence>
<dbReference type="GO" id="GO:0008933">
    <property type="term" value="F:peptidoglycan lytic transglycosylase activity"/>
    <property type="evidence" value="ECO:0007669"/>
    <property type="project" value="InterPro"/>
</dbReference>
<dbReference type="InterPro" id="IPR001638">
    <property type="entry name" value="Solute-binding_3/MltF_N"/>
</dbReference>
<evidence type="ECO:0000256" key="2">
    <source>
        <dbReference type="ARBA" id="ARBA00007734"/>
    </source>
</evidence>
<name>A0A411ECL5_9FLAO</name>
<evidence type="ECO:0000259" key="5">
    <source>
        <dbReference type="SMART" id="SM00062"/>
    </source>
</evidence>
<evidence type="ECO:0000313" key="7">
    <source>
        <dbReference type="Proteomes" id="UP000290889"/>
    </source>
</evidence>
<dbReference type="PROSITE" id="PS51257">
    <property type="entry name" value="PROKAR_LIPOPROTEIN"/>
    <property type="match status" value="1"/>
</dbReference>
<accession>A0A411ECL5</accession>
<dbReference type="RefSeq" id="WP_129606408.1">
    <property type="nucleotide sequence ID" value="NZ_CP035544.1"/>
</dbReference>
<dbReference type="GO" id="GO:0009279">
    <property type="term" value="C:cell outer membrane"/>
    <property type="evidence" value="ECO:0007669"/>
    <property type="project" value="UniProtKB-SubCell"/>
</dbReference>
<keyword evidence="3" id="KW-0732">Signal</keyword>
<dbReference type="CDD" id="cd13403">
    <property type="entry name" value="MLTF-like"/>
    <property type="match status" value="1"/>
</dbReference>
<evidence type="ECO:0000256" key="3">
    <source>
        <dbReference type="ARBA" id="ARBA00022729"/>
    </source>
</evidence>
<comment type="subcellular location">
    <subcellularLocation>
        <location evidence="1">Cell outer membrane</location>
        <topology evidence="1">Peripheral membrane protein</topology>
    </subcellularLocation>
</comment>
<dbReference type="InterPro" id="IPR023346">
    <property type="entry name" value="Lysozyme-like_dom_sf"/>
</dbReference>
<dbReference type="Pfam" id="PF00497">
    <property type="entry name" value="SBP_bac_3"/>
    <property type="match status" value="1"/>
</dbReference>
<dbReference type="KEGG" id="mur:EQY75_12655"/>
<dbReference type="CDD" id="cd01009">
    <property type="entry name" value="PBP2_YfhD_N"/>
    <property type="match status" value="1"/>
</dbReference>
<keyword evidence="4" id="KW-0472">Membrane</keyword>
<feature type="domain" description="Solute-binding protein family 3/N-terminal" evidence="5">
    <location>
        <begin position="46"/>
        <end position="283"/>
    </location>
</feature>
<proteinExistence type="inferred from homology"/>
<sequence>MNNFKKSFLLCFLLLFSCKEYSVEKNNRIEKAQANRDLAEIKADGKLRALIAYSATSYFLYRGQAMGYEYELLKRLADDLGVELELHVSRDLDEMLSELQKGDVDIVAHGLAITSERKQEVAFAEYLYITEQVLVQRKPDGWRKMTLDNIREAMVNDPIELIGDTVSVRKNSSYFKRIKNLSREIGGEIIIDTLTGNYATDEIIKMVAEGDIKYTLADKNLATINASYYPNLDVEVPLSFSQRIAWALRPEASELLKATNDWIRKEKKESDYYVIYNKYFKNKRSFRRRVNSPFYSLNQKQISRYDPIIKENSRMLGWDWRLLASLIYQESRFDPNAESWSGAKGLMQLMPGTAQELGVTETADAGEVIKAGSKYLRQLYQNFEQITDSVQRIKFTMAAYNCGYSHVLDAQNLAREKGLKDSIWDDHVEKMILALSFPKNYNHEVVKFGYVRGLEPFQYVEQIFQRFDHYQKFIDKEEPENRSLAGS</sequence>
<evidence type="ECO:0000256" key="4">
    <source>
        <dbReference type="ARBA" id="ARBA00023237"/>
    </source>
</evidence>
<dbReference type="InterPro" id="IPR008258">
    <property type="entry name" value="Transglycosylase_SLT_dom_1"/>
</dbReference>
<evidence type="ECO:0000313" key="6">
    <source>
        <dbReference type="EMBL" id="QBA65304.1"/>
    </source>
</evidence>
<protein>
    <submittedName>
        <fullName evidence="6">Transporter substrate-binding domain-containing protein</fullName>
    </submittedName>
</protein>
<dbReference type="SUPFAM" id="SSF53955">
    <property type="entry name" value="Lysozyme-like"/>
    <property type="match status" value="1"/>
</dbReference>
<gene>
    <name evidence="6" type="ORF">EQY75_12655</name>
</gene>
<dbReference type="Gene3D" id="1.10.530.10">
    <property type="match status" value="1"/>
</dbReference>
<keyword evidence="4" id="KW-0998">Cell outer membrane</keyword>
<dbReference type="Proteomes" id="UP000290889">
    <property type="component" value="Chromosome"/>
</dbReference>
<dbReference type="SUPFAM" id="SSF53850">
    <property type="entry name" value="Periplasmic binding protein-like II"/>
    <property type="match status" value="1"/>
</dbReference>
<dbReference type="Pfam" id="PF01464">
    <property type="entry name" value="SLT"/>
    <property type="match status" value="1"/>
</dbReference>
<reference evidence="6 7" key="1">
    <citation type="submission" date="2019-01" db="EMBL/GenBank/DDBJ databases">
        <title>Muriicola soli sp. nov., isolated from soil.</title>
        <authorList>
            <person name="Kang H.J."/>
            <person name="Kim S.B."/>
        </authorList>
    </citation>
    <scope>NUCLEOTIDE SEQUENCE [LARGE SCALE GENOMIC DNA]</scope>
    <source>
        <strain evidence="6 7">MMS17-SY002</strain>
    </source>
</reference>
<dbReference type="SMART" id="SM00062">
    <property type="entry name" value="PBPb"/>
    <property type="match status" value="1"/>
</dbReference>
<comment type="similarity">
    <text evidence="2">Belongs to the transglycosylase Slt family.</text>
</comment>
<dbReference type="GO" id="GO:0000270">
    <property type="term" value="P:peptidoglycan metabolic process"/>
    <property type="evidence" value="ECO:0007669"/>
    <property type="project" value="InterPro"/>
</dbReference>